<organism evidence="2 3">
    <name type="scientific">Novipirellula rosea</name>
    <dbReference type="NCBI Taxonomy" id="1031540"/>
    <lineage>
        <taxon>Bacteria</taxon>
        <taxon>Pseudomonadati</taxon>
        <taxon>Planctomycetota</taxon>
        <taxon>Planctomycetia</taxon>
        <taxon>Pirellulales</taxon>
        <taxon>Pirellulaceae</taxon>
        <taxon>Novipirellula</taxon>
    </lineage>
</organism>
<feature type="compositionally biased region" description="Basic and acidic residues" evidence="1">
    <location>
        <begin position="88"/>
        <end position="100"/>
    </location>
</feature>
<dbReference type="Pfam" id="PF07618">
    <property type="entry name" value="DUF1580"/>
    <property type="match status" value="1"/>
</dbReference>
<keyword evidence="3" id="KW-1185">Reference proteome</keyword>
<feature type="region of interest" description="Disordered" evidence="1">
    <location>
        <begin position="72"/>
        <end position="100"/>
    </location>
</feature>
<sequence>MRVAIHTPALEQEMKKMMPLTDAIFVATGLERHRVTGQRWANDGLRTYVVGGRRLTTVEDVREFIDSRSKPPCAAKAVRSAAKRKRDQARAEKSLKKLGA</sequence>
<comment type="caution">
    <text evidence="2">The sequence shown here is derived from an EMBL/GenBank/DDBJ whole genome shotgun (WGS) entry which is preliminary data.</text>
</comment>
<dbReference type="InterPro" id="IPR011474">
    <property type="entry name" value="DUF1580"/>
</dbReference>
<proteinExistence type="predicted"/>
<reference evidence="3" key="1">
    <citation type="journal article" date="2019" name="Int. J. Syst. Evol. Microbiol.">
        <title>The Global Catalogue of Microorganisms (GCM) 10K type strain sequencing project: providing services to taxonomists for standard genome sequencing and annotation.</title>
        <authorList>
            <consortium name="The Broad Institute Genomics Platform"/>
            <consortium name="The Broad Institute Genome Sequencing Center for Infectious Disease"/>
            <person name="Wu L."/>
            <person name="Ma J."/>
        </authorList>
    </citation>
    <scope>NUCLEOTIDE SEQUENCE [LARGE SCALE GENOMIC DNA]</scope>
    <source>
        <strain evidence="3">JCM 17759</strain>
    </source>
</reference>
<evidence type="ECO:0000256" key="1">
    <source>
        <dbReference type="SAM" id="MobiDB-lite"/>
    </source>
</evidence>
<name>A0ABP8M8X3_9BACT</name>
<protein>
    <submittedName>
        <fullName evidence="2">Uncharacterized protein</fullName>
    </submittedName>
</protein>
<evidence type="ECO:0000313" key="2">
    <source>
        <dbReference type="EMBL" id="GAA4445496.1"/>
    </source>
</evidence>
<gene>
    <name evidence="2" type="ORF">GCM10023156_05120</name>
</gene>
<dbReference type="RefSeq" id="WP_345319108.1">
    <property type="nucleotide sequence ID" value="NZ_BAABGA010000008.1"/>
</dbReference>
<evidence type="ECO:0000313" key="3">
    <source>
        <dbReference type="Proteomes" id="UP001500840"/>
    </source>
</evidence>
<dbReference type="EMBL" id="BAABGA010000008">
    <property type="protein sequence ID" value="GAA4445496.1"/>
    <property type="molecule type" value="Genomic_DNA"/>
</dbReference>
<accession>A0ABP8M8X3</accession>
<dbReference type="Proteomes" id="UP001500840">
    <property type="component" value="Unassembled WGS sequence"/>
</dbReference>